<dbReference type="Proteomes" id="UP000182800">
    <property type="component" value="Unassembled WGS sequence"/>
</dbReference>
<dbReference type="Proteomes" id="UP000050497">
    <property type="component" value="Unassembled WGS sequence"/>
</dbReference>
<reference evidence="3 5" key="2">
    <citation type="submission" date="2016-08" db="EMBL/GenBank/DDBJ databases">
        <authorList>
            <person name="Varghese N."/>
            <person name="Submissions Spin"/>
        </authorList>
    </citation>
    <scope>NUCLEOTIDE SEQUENCE [LARGE SCALE GENOMIC DNA]</scope>
    <source>
        <strain evidence="3 5">HL-109</strain>
    </source>
</reference>
<dbReference type="AlphaFoldDB" id="A0A0P7ZVD3"/>
<dbReference type="EMBL" id="FMBM01000002">
    <property type="protein sequence ID" value="SCC81694.1"/>
    <property type="molecule type" value="Genomic_DNA"/>
</dbReference>
<organism evidence="2 4">
    <name type="scientific">Saliniramus fredricksonii</name>
    <dbReference type="NCBI Taxonomy" id="1653334"/>
    <lineage>
        <taxon>Bacteria</taxon>
        <taxon>Pseudomonadati</taxon>
        <taxon>Pseudomonadota</taxon>
        <taxon>Alphaproteobacteria</taxon>
        <taxon>Hyphomicrobiales</taxon>
        <taxon>Salinarimonadaceae</taxon>
        <taxon>Saliniramus</taxon>
    </lineage>
</organism>
<dbReference type="STRING" id="1653334.GA0071312_2655"/>
<evidence type="ECO:0000313" key="4">
    <source>
        <dbReference type="Proteomes" id="UP000050497"/>
    </source>
</evidence>
<dbReference type="PROSITE" id="PS51819">
    <property type="entry name" value="VOC"/>
    <property type="match status" value="1"/>
</dbReference>
<reference evidence="2 4" key="1">
    <citation type="submission" date="2015-09" db="EMBL/GenBank/DDBJ databases">
        <title>Identification and resolution of microdiversity through metagenomic sequencing of parallel consortia.</title>
        <authorList>
            <person name="Nelson W.C."/>
            <person name="Romine M.F."/>
            <person name="Lindemann S.R."/>
        </authorList>
    </citation>
    <scope>NUCLEOTIDE SEQUENCE [LARGE SCALE GENOMIC DNA]</scope>
    <source>
        <strain evidence="2">HL-109</strain>
    </source>
</reference>
<dbReference type="InterPro" id="IPR052164">
    <property type="entry name" value="Anthracycline_SecMetBiosynth"/>
</dbReference>
<dbReference type="Pfam" id="PF00903">
    <property type="entry name" value="Glyoxalase"/>
    <property type="match status" value="1"/>
</dbReference>
<proteinExistence type="predicted"/>
<name>A0A0P7ZVD3_9HYPH</name>
<dbReference type="SUPFAM" id="SSF54593">
    <property type="entry name" value="Glyoxalase/Bleomycin resistance protein/Dihydroxybiphenyl dioxygenase"/>
    <property type="match status" value="1"/>
</dbReference>
<gene>
    <name evidence="3" type="ORF">GA0071312_2655</name>
    <name evidence="2" type="ORF">HLUCCO17_17450</name>
</gene>
<evidence type="ECO:0000259" key="1">
    <source>
        <dbReference type="PROSITE" id="PS51819"/>
    </source>
</evidence>
<dbReference type="InterPro" id="IPR037523">
    <property type="entry name" value="VOC_core"/>
</dbReference>
<keyword evidence="2" id="KW-0456">Lyase</keyword>
<keyword evidence="5" id="KW-1185">Reference proteome</keyword>
<feature type="domain" description="VOC" evidence="1">
    <location>
        <begin position="7"/>
        <end position="112"/>
    </location>
</feature>
<dbReference type="InterPro" id="IPR004360">
    <property type="entry name" value="Glyas_Fos-R_dOase_dom"/>
</dbReference>
<dbReference type="GO" id="GO:0016829">
    <property type="term" value="F:lyase activity"/>
    <property type="evidence" value="ECO:0007669"/>
    <property type="project" value="UniProtKB-KW"/>
</dbReference>
<dbReference type="EMBL" id="LJSX01000045">
    <property type="protein sequence ID" value="KPQ08662.1"/>
    <property type="molecule type" value="Genomic_DNA"/>
</dbReference>
<dbReference type="Gene3D" id="3.10.180.10">
    <property type="entry name" value="2,3-Dihydroxybiphenyl 1,2-Dioxygenase, domain 1"/>
    <property type="match status" value="1"/>
</dbReference>
<sequence>MSSDTLKIDYVEFSSPDMAATESFFAQAFGWSFVEYGPDYRDIREAGLGGGIARSEAQVAPLVVLKAEDLEQALETVRQAGGEITKEIFAFPGGRRFAFREPGGTLMAVWSDP</sequence>
<evidence type="ECO:0000313" key="2">
    <source>
        <dbReference type="EMBL" id="KPQ08662.1"/>
    </source>
</evidence>
<dbReference type="PANTHER" id="PTHR33993:SF1">
    <property type="entry name" value="GLYOXALASE FAMILY PROTEIN"/>
    <property type="match status" value="1"/>
</dbReference>
<accession>A0A0P7ZVD3</accession>
<protein>
    <submittedName>
        <fullName evidence="2">Lactoylglutathione lyase-related protein</fullName>
    </submittedName>
</protein>
<dbReference type="RefSeq" id="WP_108721874.1">
    <property type="nucleotide sequence ID" value="NZ_FMBM01000002.1"/>
</dbReference>
<evidence type="ECO:0000313" key="3">
    <source>
        <dbReference type="EMBL" id="SCC81694.1"/>
    </source>
</evidence>
<dbReference type="InterPro" id="IPR029068">
    <property type="entry name" value="Glyas_Bleomycin-R_OHBP_Dase"/>
</dbReference>
<dbReference type="PANTHER" id="PTHR33993">
    <property type="entry name" value="GLYOXALASE-RELATED"/>
    <property type="match status" value="1"/>
</dbReference>
<evidence type="ECO:0000313" key="5">
    <source>
        <dbReference type="Proteomes" id="UP000182800"/>
    </source>
</evidence>
<comment type="caution">
    <text evidence="2">The sequence shown here is derived from an EMBL/GenBank/DDBJ whole genome shotgun (WGS) entry which is preliminary data.</text>
</comment>
<dbReference type="OrthoDB" id="9792323at2"/>